<dbReference type="InterPro" id="IPR036271">
    <property type="entry name" value="Tet_transcr_reg_TetR-rel_C_sf"/>
</dbReference>
<reference evidence="4 5" key="1">
    <citation type="journal article" date="2019" name="Int. J. Syst. Evol. Microbiol.">
        <title>The Global Catalogue of Microorganisms (GCM) 10K type strain sequencing project: providing services to taxonomists for standard genome sequencing and annotation.</title>
        <authorList>
            <consortium name="The Broad Institute Genomics Platform"/>
            <consortium name="The Broad Institute Genome Sequencing Center for Infectious Disease"/>
            <person name="Wu L."/>
            <person name="Ma J."/>
        </authorList>
    </citation>
    <scope>NUCLEOTIDE SEQUENCE [LARGE SCALE GENOMIC DNA]</scope>
    <source>
        <strain evidence="4 5">JCM 16117</strain>
    </source>
</reference>
<comment type="caution">
    <text evidence="4">The sequence shown here is derived from an EMBL/GenBank/DDBJ whole genome shotgun (WGS) entry which is preliminary data.</text>
</comment>
<evidence type="ECO:0000313" key="5">
    <source>
        <dbReference type="Proteomes" id="UP001500929"/>
    </source>
</evidence>
<dbReference type="RefSeq" id="WP_259480109.1">
    <property type="nucleotide sequence ID" value="NZ_BAAAQY010000008.1"/>
</dbReference>
<dbReference type="InterPro" id="IPR004111">
    <property type="entry name" value="Repressor_TetR_C"/>
</dbReference>
<organism evidence="4 5">
    <name type="scientific">Herbiconiux moechotypicola</name>
    <dbReference type="NCBI Taxonomy" id="637393"/>
    <lineage>
        <taxon>Bacteria</taxon>
        <taxon>Bacillati</taxon>
        <taxon>Actinomycetota</taxon>
        <taxon>Actinomycetes</taxon>
        <taxon>Micrococcales</taxon>
        <taxon>Microbacteriaceae</taxon>
        <taxon>Herbiconiux</taxon>
    </lineage>
</organism>
<keyword evidence="1" id="KW-0805">Transcription regulation</keyword>
<evidence type="ECO:0000313" key="4">
    <source>
        <dbReference type="EMBL" id="GAA2240175.1"/>
    </source>
</evidence>
<keyword evidence="2" id="KW-0804">Transcription</keyword>
<protein>
    <submittedName>
        <fullName evidence="4">TetR/AcrR family transcriptional regulator C-terminal domain-containing protein</fullName>
    </submittedName>
</protein>
<dbReference type="InterPro" id="IPR009057">
    <property type="entry name" value="Homeodomain-like_sf"/>
</dbReference>
<name>A0ABN3DRP8_9MICO</name>
<gene>
    <name evidence="4" type="ORF">GCM10009851_26980</name>
</gene>
<evidence type="ECO:0000256" key="1">
    <source>
        <dbReference type="ARBA" id="ARBA00023015"/>
    </source>
</evidence>
<proteinExistence type="predicted"/>
<sequence>MRARAGRPSTPRLSLEQIERAALELIDETGDLQMTALAERLHVAPSSLYNHVSGLNGVLELIRRGMTKKVQMPVAREDWRESVRSLLVTLTELYSAHPNALPMLFRNRIESVEVLSIYDEFMNGLLDAGFSDESLMSIVMLVDGLAMGLATGLQEPVLTTEQSVELPALSRSIAGGGYDRERALALSIDVVVGGLEAMLRARD</sequence>
<evidence type="ECO:0000259" key="3">
    <source>
        <dbReference type="Pfam" id="PF02909"/>
    </source>
</evidence>
<keyword evidence="5" id="KW-1185">Reference proteome</keyword>
<evidence type="ECO:0000256" key="2">
    <source>
        <dbReference type="ARBA" id="ARBA00023163"/>
    </source>
</evidence>
<accession>A0ABN3DRP8</accession>
<dbReference type="EMBL" id="BAAAQY010000008">
    <property type="protein sequence ID" value="GAA2240175.1"/>
    <property type="molecule type" value="Genomic_DNA"/>
</dbReference>
<dbReference type="Proteomes" id="UP001500929">
    <property type="component" value="Unassembled WGS sequence"/>
</dbReference>
<dbReference type="Pfam" id="PF02909">
    <property type="entry name" value="TetR_C_1"/>
    <property type="match status" value="1"/>
</dbReference>
<dbReference type="SUPFAM" id="SSF46689">
    <property type="entry name" value="Homeodomain-like"/>
    <property type="match status" value="1"/>
</dbReference>
<feature type="domain" description="Tetracycline repressor TetR C-terminal" evidence="3">
    <location>
        <begin position="76"/>
        <end position="157"/>
    </location>
</feature>
<dbReference type="Gene3D" id="1.10.357.10">
    <property type="entry name" value="Tetracycline Repressor, domain 2"/>
    <property type="match status" value="1"/>
</dbReference>
<dbReference type="SUPFAM" id="SSF48498">
    <property type="entry name" value="Tetracyclin repressor-like, C-terminal domain"/>
    <property type="match status" value="1"/>
</dbReference>